<evidence type="ECO:0000256" key="2">
    <source>
        <dbReference type="ARBA" id="ARBA00022475"/>
    </source>
</evidence>
<organism evidence="7 8">
    <name type="scientific">Acidianus manzaensis</name>
    <dbReference type="NCBI Taxonomy" id="282676"/>
    <lineage>
        <taxon>Archaea</taxon>
        <taxon>Thermoproteota</taxon>
        <taxon>Thermoprotei</taxon>
        <taxon>Sulfolobales</taxon>
        <taxon>Sulfolobaceae</taxon>
        <taxon>Acidianus</taxon>
    </lineage>
</organism>
<sequence>MSSKIFVRESSGLKKEVSLTDAIMLNMANMPAGVALFTSISPYIYPGALIWLAAIIGLILAIPQIIVYTFLGSKIARTGGDYVWISRIINGPLGGIMAFALMIESTAFFALTAFFFSSAVSSVFSTIGSLDGIPSLVSISSTLTSSIYSYVLGAGLFTFIVLINIFKSKWGFTLVSISGIIALISTALAMILIGINLPHFHTSISHFLTVEGITPPSHYSVAPFSIYATLGSLPLLAIFTYPWIQAVPAVGSELKKPAYLKYGIFIPVLATAFIVTLGFLLLYIGGGYSFTNYEFINNGFTYTFWTVALGLTSNQIIQWIIGIGLMFWEFAVLAYGVIFFARYIFAMAFDRIFPEIFTRLNRAGSPVYTHIFDLALTLTFLVLPVISISGATSLYGATVIGPIYFFTVSIAGFLYGYKNRDSFGKAIIPISAISAGYFVFLTYEAIINPAFDFTYPNGQPDPITLAFVIGSFIVGAIIYLVSKYINKRKGLEIDLAFKEIPPD</sequence>
<feature type="transmembrane region" description="Helical" evidence="6">
    <location>
        <begin position="50"/>
        <end position="71"/>
    </location>
</feature>
<dbReference type="GO" id="GO:0005886">
    <property type="term" value="C:plasma membrane"/>
    <property type="evidence" value="ECO:0007669"/>
    <property type="project" value="UniProtKB-SubCell"/>
</dbReference>
<dbReference type="PANTHER" id="PTHR42770">
    <property type="entry name" value="AMINO ACID TRANSPORTER-RELATED"/>
    <property type="match status" value="1"/>
</dbReference>
<protein>
    <submittedName>
        <fullName evidence="7">Amino acid permease</fullName>
    </submittedName>
</protein>
<dbReference type="RefSeq" id="WP_148692640.1">
    <property type="nucleotide sequence ID" value="NZ_CP020477.1"/>
</dbReference>
<dbReference type="GeneID" id="41591857"/>
<evidence type="ECO:0000256" key="6">
    <source>
        <dbReference type="SAM" id="Phobius"/>
    </source>
</evidence>
<feature type="transmembrane region" description="Helical" evidence="6">
    <location>
        <begin position="21"/>
        <end position="44"/>
    </location>
</feature>
<dbReference type="Gene3D" id="1.20.1740.10">
    <property type="entry name" value="Amino acid/polyamine transporter I"/>
    <property type="match status" value="1"/>
</dbReference>
<keyword evidence="8" id="KW-1185">Reference proteome</keyword>
<dbReference type="GO" id="GO:0022857">
    <property type="term" value="F:transmembrane transporter activity"/>
    <property type="evidence" value="ECO:0007669"/>
    <property type="project" value="InterPro"/>
</dbReference>
<feature type="transmembrane region" description="Helical" evidence="6">
    <location>
        <begin position="224"/>
        <end position="244"/>
    </location>
</feature>
<feature type="transmembrane region" description="Helical" evidence="6">
    <location>
        <begin position="463"/>
        <end position="481"/>
    </location>
</feature>
<keyword evidence="3 6" id="KW-0812">Transmembrane</keyword>
<dbReference type="AlphaFoldDB" id="A0A1W6K2U9"/>
<dbReference type="Pfam" id="PF13520">
    <property type="entry name" value="AA_permease_2"/>
    <property type="match status" value="1"/>
</dbReference>
<dbReference type="PANTHER" id="PTHR42770:SF7">
    <property type="entry name" value="MEMBRANE PROTEIN"/>
    <property type="match status" value="1"/>
</dbReference>
<feature type="transmembrane region" description="Helical" evidence="6">
    <location>
        <begin position="264"/>
        <end position="284"/>
    </location>
</feature>
<dbReference type="STRING" id="282676.B6F84_13005"/>
<gene>
    <name evidence="7" type="ORF">B6F84_13005</name>
</gene>
<feature type="transmembrane region" description="Helical" evidence="6">
    <location>
        <begin position="173"/>
        <end position="195"/>
    </location>
</feature>
<feature type="transmembrane region" description="Helical" evidence="6">
    <location>
        <begin position="92"/>
        <end position="116"/>
    </location>
</feature>
<dbReference type="KEGG" id="aman:B6F84_13005"/>
<evidence type="ECO:0000256" key="3">
    <source>
        <dbReference type="ARBA" id="ARBA00022692"/>
    </source>
</evidence>
<dbReference type="InterPro" id="IPR050367">
    <property type="entry name" value="APC_superfamily"/>
</dbReference>
<keyword evidence="2" id="KW-1003">Cell membrane</keyword>
<dbReference type="InterPro" id="IPR002293">
    <property type="entry name" value="AA/rel_permease1"/>
</dbReference>
<feature type="transmembrane region" description="Helical" evidence="6">
    <location>
        <begin position="316"/>
        <end position="345"/>
    </location>
</feature>
<dbReference type="PIRSF" id="PIRSF006060">
    <property type="entry name" value="AA_transporter"/>
    <property type="match status" value="1"/>
</dbReference>
<dbReference type="Proteomes" id="UP000193404">
    <property type="component" value="Chromosome"/>
</dbReference>
<evidence type="ECO:0000313" key="8">
    <source>
        <dbReference type="Proteomes" id="UP000193404"/>
    </source>
</evidence>
<dbReference type="OrthoDB" id="43026at2157"/>
<feature type="transmembrane region" description="Helical" evidence="6">
    <location>
        <begin position="147"/>
        <end position="166"/>
    </location>
</feature>
<feature type="transmembrane region" description="Helical" evidence="6">
    <location>
        <begin position="394"/>
        <end position="414"/>
    </location>
</feature>
<accession>A0A1W6K2U9</accession>
<proteinExistence type="predicted"/>
<keyword evidence="5 6" id="KW-0472">Membrane</keyword>
<reference evidence="7 8" key="1">
    <citation type="submission" date="2017-03" db="EMBL/GenBank/DDBJ databases">
        <title>Sulfur activation and transportation mechanism of thermophilic Archaea Acidianus manzaensis YN-25.</title>
        <authorList>
            <person name="Ma Y."/>
            <person name="Yang Y."/>
            <person name="Xia J."/>
        </authorList>
    </citation>
    <scope>NUCLEOTIDE SEQUENCE [LARGE SCALE GENOMIC DNA]</scope>
    <source>
        <strain evidence="7 8">YN-25</strain>
    </source>
</reference>
<evidence type="ECO:0000256" key="4">
    <source>
        <dbReference type="ARBA" id="ARBA00022989"/>
    </source>
</evidence>
<dbReference type="EMBL" id="CP020477">
    <property type="protein sequence ID" value="ARM76846.1"/>
    <property type="molecule type" value="Genomic_DNA"/>
</dbReference>
<name>A0A1W6K2U9_9CREN</name>
<feature type="transmembrane region" description="Helical" evidence="6">
    <location>
        <begin position="426"/>
        <end position="443"/>
    </location>
</feature>
<evidence type="ECO:0000256" key="5">
    <source>
        <dbReference type="ARBA" id="ARBA00023136"/>
    </source>
</evidence>
<keyword evidence="4 6" id="KW-1133">Transmembrane helix</keyword>
<evidence type="ECO:0000313" key="7">
    <source>
        <dbReference type="EMBL" id="ARM76846.1"/>
    </source>
</evidence>
<feature type="transmembrane region" description="Helical" evidence="6">
    <location>
        <begin position="366"/>
        <end position="388"/>
    </location>
</feature>
<evidence type="ECO:0000256" key="1">
    <source>
        <dbReference type="ARBA" id="ARBA00004651"/>
    </source>
</evidence>
<comment type="subcellular location">
    <subcellularLocation>
        <location evidence="1">Cell membrane</location>
        <topology evidence="1">Multi-pass membrane protein</topology>
    </subcellularLocation>
</comment>